<organism evidence="3 4">
    <name type="scientific">Cellulosimicrobium composti</name>
    <dbReference type="NCBI Taxonomy" id="2672572"/>
    <lineage>
        <taxon>Bacteria</taxon>
        <taxon>Bacillati</taxon>
        <taxon>Actinomycetota</taxon>
        <taxon>Actinomycetes</taxon>
        <taxon>Micrococcales</taxon>
        <taxon>Promicromonosporaceae</taxon>
        <taxon>Cellulosimicrobium</taxon>
    </lineage>
</organism>
<evidence type="ECO:0000259" key="2">
    <source>
        <dbReference type="PROSITE" id="PS51186"/>
    </source>
</evidence>
<dbReference type="EMBL" id="JAAFAN010000001">
    <property type="protein sequence ID" value="NDO87916.1"/>
    <property type="molecule type" value="Genomic_DNA"/>
</dbReference>
<dbReference type="CDD" id="cd04301">
    <property type="entry name" value="NAT_SF"/>
    <property type="match status" value="1"/>
</dbReference>
<accession>A0ABX0B5T4</accession>
<sequence>MTRGRGACEPRGVLPFSLDDGRVHLSTPTPDDVDAIAAACQDPQVAAWTVVPSPYARADAVQFVEEYVAPGWERGDVLTWGVRESAGPSGIPGPEGPGRLLGMVGLSADDAPAGHRSAEIGYWTAPEARGRGLMTAACRLVVDWAFDPEGGALARLFWQAYVGNWPSRRTAWRLGFRVEGTVRGYALQRGERRDSWLGTLLPDDPREPNEPWPADAPSPGRAA</sequence>
<dbReference type="Proteomes" id="UP000471672">
    <property type="component" value="Unassembled WGS sequence"/>
</dbReference>
<dbReference type="InterPro" id="IPR051908">
    <property type="entry name" value="Ribosomal_N-acetyltransferase"/>
</dbReference>
<dbReference type="PANTHER" id="PTHR43441:SF10">
    <property type="entry name" value="ACETYLTRANSFERASE"/>
    <property type="match status" value="1"/>
</dbReference>
<comment type="caution">
    <text evidence="3">The sequence shown here is derived from an EMBL/GenBank/DDBJ whole genome shotgun (WGS) entry which is preliminary data.</text>
</comment>
<dbReference type="Gene3D" id="3.40.630.30">
    <property type="match status" value="1"/>
</dbReference>
<feature type="region of interest" description="Disordered" evidence="1">
    <location>
        <begin position="196"/>
        <end position="223"/>
    </location>
</feature>
<dbReference type="SUPFAM" id="SSF55729">
    <property type="entry name" value="Acyl-CoA N-acyltransferases (Nat)"/>
    <property type="match status" value="1"/>
</dbReference>
<dbReference type="InterPro" id="IPR016181">
    <property type="entry name" value="Acyl_CoA_acyltransferase"/>
</dbReference>
<dbReference type="InterPro" id="IPR000182">
    <property type="entry name" value="GNAT_dom"/>
</dbReference>
<proteinExistence type="predicted"/>
<dbReference type="PROSITE" id="PS51186">
    <property type="entry name" value="GNAT"/>
    <property type="match status" value="1"/>
</dbReference>
<feature type="domain" description="N-acetyltransferase" evidence="2">
    <location>
        <begin position="50"/>
        <end position="202"/>
    </location>
</feature>
<gene>
    <name evidence="3" type="ORF">GYH36_00250</name>
</gene>
<dbReference type="Pfam" id="PF13302">
    <property type="entry name" value="Acetyltransf_3"/>
    <property type="match status" value="1"/>
</dbReference>
<keyword evidence="4" id="KW-1185">Reference proteome</keyword>
<reference evidence="3 4" key="1">
    <citation type="journal article" date="2021" name="Arch. Microbiol.">
        <title>Cellulosimicrobium fucosivorans sp. nov., isolated from San Elijo Lagoon, contains a fucose metabolic pathway linked to carotenoid production.</title>
        <authorList>
            <person name="Aviles F.A."/>
            <person name="Kyndt J.A."/>
        </authorList>
    </citation>
    <scope>NUCLEOTIDE SEQUENCE [LARGE SCALE GENOMIC DNA]</scope>
    <source>
        <strain evidence="3 4">SE3</strain>
    </source>
</reference>
<protein>
    <submittedName>
        <fullName evidence="3">GNAT family N-acetyltransferase</fullName>
    </submittedName>
</protein>
<evidence type="ECO:0000256" key="1">
    <source>
        <dbReference type="SAM" id="MobiDB-lite"/>
    </source>
</evidence>
<dbReference type="PANTHER" id="PTHR43441">
    <property type="entry name" value="RIBOSOMAL-PROTEIN-SERINE ACETYLTRANSFERASE"/>
    <property type="match status" value="1"/>
</dbReference>
<evidence type="ECO:0000313" key="3">
    <source>
        <dbReference type="EMBL" id="NDO87916.1"/>
    </source>
</evidence>
<evidence type="ECO:0000313" key="4">
    <source>
        <dbReference type="Proteomes" id="UP000471672"/>
    </source>
</evidence>
<name>A0ABX0B5T4_9MICO</name>